<reference evidence="1 2" key="1">
    <citation type="journal article" date="2019" name="Int. J. Syst. Evol. Microbiol.">
        <title>The Global Catalogue of Microorganisms (GCM) 10K type strain sequencing project: providing services to taxonomists for standard genome sequencing and annotation.</title>
        <authorList>
            <consortium name="The Broad Institute Genomics Platform"/>
            <consortium name="The Broad Institute Genome Sequencing Center for Infectious Disease"/>
            <person name="Wu L."/>
            <person name="Ma J."/>
        </authorList>
    </citation>
    <scope>NUCLEOTIDE SEQUENCE [LARGE SCALE GENOMIC DNA]</scope>
    <source>
        <strain evidence="1 2">CGMCC 1.3239</strain>
    </source>
</reference>
<protein>
    <submittedName>
        <fullName evidence="1">FKBP-type peptidylprolyl isomerase</fullName>
    </submittedName>
</protein>
<dbReference type="EMBL" id="JBHSWW010000042">
    <property type="protein sequence ID" value="MFC6752804.1"/>
    <property type="molecule type" value="Genomic_DNA"/>
</dbReference>
<organism evidence="1 2">
    <name type="scientific">Halorubrum tibetense</name>
    <dbReference type="NCBI Taxonomy" id="175631"/>
    <lineage>
        <taxon>Archaea</taxon>
        <taxon>Methanobacteriati</taxon>
        <taxon>Methanobacteriota</taxon>
        <taxon>Stenosarchaea group</taxon>
        <taxon>Halobacteria</taxon>
        <taxon>Halobacteriales</taxon>
        <taxon>Haloferacaceae</taxon>
        <taxon>Halorubrum</taxon>
    </lineage>
</organism>
<accession>A0ABD5S8Q3</accession>
<dbReference type="Proteomes" id="UP001596442">
    <property type="component" value="Unassembled WGS sequence"/>
</dbReference>
<gene>
    <name evidence="1" type="ORF">ACFQEU_04900</name>
</gene>
<evidence type="ECO:0000313" key="1">
    <source>
        <dbReference type="EMBL" id="MFC6752804.1"/>
    </source>
</evidence>
<keyword evidence="1" id="KW-0413">Isomerase</keyword>
<sequence>MTTTDQADALADGDFVRIAYTARAADSGHVVDTTDPAVAADADIADLDAA</sequence>
<proteinExistence type="predicted"/>
<keyword evidence="2" id="KW-1185">Reference proteome</keyword>
<dbReference type="GO" id="GO:0016853">
    <property type="term" value="F:isomerase activity"/>
    <property type="evidence" value="ECO:0007669"/>
    <property type="project" value="UniProtKB-KW"/>
</dbReference>
<comment type="caution">
    <text evidence="1">The sequence shown here is derived from an EMBL/GenBank/DDBJ whole genome shotgun (WGS) entry which is preliminary data.</text>
</comment>
<name>A0ABD5S8Q3_9EURY</name>
<dbReference type="AlphaFoldDB" id="A0ABD5S8Q3"/>
<evidence type="ECO:0000313" key="2">
    <source>
        <dbReference type="Proteomes" id="UP001596442"/>
    </source>
</evidence>
<feature type="non-terminal residue" evidence="1">
    <location>
        <position position="50"/>
    </location>
</feature>